<comment type="similarity">
    <text evidence="2">Belongs to the Rht family.</text>
</comment>
<keyword evidence="5 7" id="KW-1133">Transmembrane helix</keyword>
<dbReference type="GO" id="GO:0005886">
    <property type="term" value="C:plasma membrane"/>
    <property type="evidence" value="ECO:0007669"/>
    <property type="project" value="UniProtKB-SubCell"/>
</dbReference>
<feature type="transmembrane region" description="Helical" evidence="7">
    <location>
        <begin position="183"/>
        <end position="202"/>
    </location>
</feature>
<keyword evidence="6 7" id="KW-0472">Membrane</keyword>
<feature type="transmembrane region" description="Helical" evidence="7">
    <location>
        <begin position="70"/>
        <end position="91"/>
    </location>
</feature>
<organism evidence="8 9">
    <name type="scientific">Oceanospirillum sediminis</name>
    <dbReference type="NCBI Taxonomy" id="2760088"/>
    <lineage>
        <taxon>Bacteria</taxon>
        <taxon>Pseudomonadati</taxon>
        <taxon>Pseudomonadota</taxon>
        <taxon>Gammaproteobacteria</taxon>
        <taxon>Oceanospirillales</taxon>
        <taxon>Oceanospirillaceae</taxon>
        <taxon>Oceanospirillum</taxon>
    </lineage>
</organism>
<dbReference type="PIRSF" id="PIRSF006324">
    <property type="entry name" value="LeuE"/>
    <property type="match status" value="1"/>
</dbReference>
<feature type="transmembrane region" description="Helical" evidence="7">
    <location>
        <begin position="40"/>
        <end position="64"/>
    </location>
</feature>
<keyword evidence="3" id="KW-1003">Cell membrane</keyword>
<evidence type="ECO:0000256" key="4">
    <source>
        <dbReference type="ARBA" id="ARBA00022692"/>
    </source>
</evidence>
<reference evidence="8 9" key="1">
    <citation type="submission" date="2020-08" db="EMBL/GenBank/DDBJ databases">
        <title>Oceanospirillum sp. nov. isolated from marine sediment.</title>
        <authorList>
            <person name="Ji X."/>
        </authorList>
    </citation>
    <scope>NUCLEOTIDE SEQUENCE [LARGE SCALE GENOMIC DNA]</scope>
    <source>
        <strain evidence="8 9">D5</strain>
    </source>
</reference>
<accession>A0A839IL64</accession>
<dbReference type="PANTHER" id="PTHR30086">
    <property type="entry name" value="ARGININE EXPORTER PROTEIN ARGO"/>
    <property type="match status" value="1"/>
</dbReference>
<feature type="transmembrane region" description="Helical" evidence="7">
    <location>
        <begin position="6"/>
        <end position="28"/>
    </location>
</feature>
<dbReference type="EMBL" id="JACJFM010000005">
    <property type="protein sequence ID" value="MBB1486133.1"/>
    <property type="molecule type" value="Genomic_DNA"/>
</dbReference>
<evidence type="ECO:0000256" key="3">
    <source>
        <dbReference type="ARBA" id="ARBA00022475"/>
    </source>
</evidence>
<evidence type="ECO:0000256" key="7">
    <source>
        <dbReference type="SAM" id="Phobius"/>
    </source>
</evidence>
<evidence type="ECO:0000313" key="8">
    <source>
        <dbReference type="EMBL" id="MBB1486133.1"/>
    </source>
</evidence>
<evidence type="ECO:0000256" key="2">
    <source>
        <dbReference type="ARBA" id="ARBA00007928"/>
    </source>
</evidence>
<evidence type="ECO:0000256" key="1">
    <source>
        <dbReference type="ARBA" id="ARBA00004651"/>
    </source>
</evidence>
<dbReference type="Pfam" id="PF01810">
    <property type="entry name" value="LysE"/>
    <property type="match status" value="1"/>
</dbReference>
<name>A0A839IL64_9GAMM</name>
<dbReference type="InterPro" id="IPR001123">
    <property type="entry name" value="LeuE-type"/>
</dbReference>
<proteinExistence type="inferred from homology"/>
<feature type="transmembrane region" description="Helical" evidence="7">
    <location>
        <begin position="148"/>
        <end position="171"/>
    </location>
</feature>
<dbReference type="AlphaFoldDB" id="A0A839IL64"/>
<evidence type="ECO:0000313" key="9">
    <source>
        <dbReference type="Proteomes" id="UP000565262"/>
    </source>
</evidence>
<gene>
    <name evidence="8" type="ORF">H4O21_05885</name>
</gene>
<comment type="caution">
    <text evidence="8">The sequence shown here is derived from an EMBL/GenBank/DDBJ whole genome shotgun (WGS) entry which is preliminary data.</text>
</comment>
<sequence length="203" mass="22281">MDFYIWLTFAAAALGLSITPGPNSLLALTHGVTYGYRRTCFTILGGVLGFLILFAISVAGLGLLLQSSPLALTLCKIFGSLYLAWLGMQLWRKPFTGIEQTGTEPLRSKSQLFRQGVLVALSNPKVILFLGVFLAMFIDTSQPLENQFITMALTLVIIEFVVELLVAMAAFKARPWLQKKGQQFNQLCGSLFIALAVILPFSQ</sequence>
<evidence type="ECO:0000256" key="5">
    <source>
        <dbReference type="ARBA" id="ARBA00022989"/>
    </source>
</evidence>
<protein>
    <submittedName>
        <fullName evidence="8">LysE family translocator</fullName>
    </submittedName>
</protein>
<dbReference type="PANTHER" id="PTHR30086:SF14">
    <property type="entry name" value="HOMOSERINE_HOMOSERINE LACTONE EFFLUX PROTEIN"/>
    <property type="match status" value="1"/>
</dbReference>
<dbReference type="GO" id="GO:0042970">
    <property type="term" value="F:homoserine transmembrane transporter activity"/>
    <property type="evidence" value="ECO:0007669"/>
    <property type="project" value="TreeGrafter"/>
</dbReference>
<keyword evidence="9" id="KW-1185">Reference proteome</keyword>
<dbReference type="RefSeq" id="WP_182807914.1">
    <property type="nucleotide sequence ID" value="NZ_JACJFM010000005.1"/>
</dbReference>
<dbReference type="Proteomes" id="UP000565262">
    <property type="component" value="Unassembled WGS sequence"/>
</dbReference>
<feature type="transmembrane region" description="Helical" evidence="7">
    <location>
        <begin position="112"/>
        <end position="136"/>
    </location>
</feature>
<keyword evidence="4 7" id="KW-0812">Transmembrane</keyword>
<evidence type="ECO:0000256" key="6">
    <source>
        <dbReference type="ARBA" id="ARBA00023136"/>
    </source>
</evidence>
<comment type="subcellular location">
    <subcellularLocation>
        <location evidence="1">Cell membrane</location>
        <topology evidence="1">Multi-pass membrane protein</topology>
    </subcellularLocation>
</comment>